<evidence type="ECO:0000313" key="1">
    <source>
        <dbReference type="EMBL" id="ABP86713.1"/>
    </source>
</evidence>
<proteinExistence type="predicted"/>
<dbReference type="HOGENOM" id="CLU_1794816_0_0_6"/>
<accession>A4XZE7</accession>
<dbReference type="OrthoDB" id="6868963at2"/>
<name>A4XZE7_ECTM1</name>
<dbReference type="STRING" id="399739.Pmen_3966"/>
<organism evidence="1">
    <name type="scientific">Ectopseudomonas mendocina (strain ymp)</name>
    <name type="common">Pseudomonas mendocina</name>
    <dbReference type="NCBI Taxonomy" id="399739"/>
    <lineage>
        <taxon>Bacteria</taxon>
        <taxon>Pseudomonadati</taxon>
        <taxon>Pseudomonadota</taxon>
        <taxon>Gammaproteobacteria</taxon>
        <taxon>Pseudomonadales</taxon>
        <taxon>Pseudomonadaceae</taxon>
        <taxon>Ectopseudomonas</taxon>
    </lineage>
</organism>
<protein>
    <submittedName>
        <fullName evidence="1">Uncharacterized protein</fullName>
    </submittedName>
</protein>
<dbReference type="AlphaFoldDB" id="A4XZE7"/>
<dbReference type="PATRIC" id="fig|399739.8.peg.4019"/>
<sequence length="148" mass="16427">MALFQNAGEVTRSAVARLEQVKPANGYLTDLKAVYGPTDSVRDDAPRPYALVRPASDRQGSRAARQAVRLREYEIEGVFSKAASEVDLAGFHVDVLRAFGIGQDLPERQFPGLLNEEGDEAEYRWAVKGENTHSITIRLGVEYVQTYN</sequence>
<gene>
    <name evidence="1" type="ordered locus">Pmen_3966</name>
</gene>
<reference evidence="1" key="1">
    <citation type="submission" date="2007-04" db="EMBL/GenBank/DDBJ databases">
        <title>Complete sequence of Pseudomonas mendocina ymp.</title>
        <authorList>
            <consortium name="US DOE Joint Genome Institute"/>
            <person name="Copeland A."/>
            <person name="Lucas S."/>
            <person name="Lapidus A."/>
            <person name="Barry K."/>
            <person name="Glavina del Rio T."/>
            <person name="Dalin E."/>
            <person name="Tice H."/>
            <person name="Pitluck S."/>
            <person name="Kiss H."/>
            <person name="Brettin T."/>
            <person name="Detter J.C."/>
            <person name="Bruce D."/>
            <person name="Han C."/>
            <person name="Schmutz J."/>
            <person name="Larimer F."/>
            <person name="Land M."/>
            <person name="Hauser L."/>
            <person name="Kyrpides N."/>
            <person name="Mikhailova N."/>
            <person name="Hersman L."/>
            <person name="Dubois J."/>
            <person name="Maurice P."/>
            <person name="Richardson P."/>
        </authorList>
    </citation>
    <scope>NUCLEOTIDE SEQUENCE [LARGE SCALE GENOMIC DNA]</scope>
    <source>
        <strain evidence="1">Ymp</strain>
    </source>
</reference>
<dbReference type="EMBL" id="CP000680">
    <property type="protein sequence ID" value="ABP86713.1"/>
    <property type="molecule type" value="Genomic_DNA"/>
</dbReference>
<dbReference type="KEGG" id="pmy:Pmen_3966"/>